<accession>A0A951QUT6</accession>
<evidence type="ECO:0000313" key="4">
    <source>
        <dbReference type="Proteomes" id="UP000729701"/>
    </source>
</evidence>
<keyword evidence="3" id="KW-0255">Endonuclease</keyword>
<dbReference type="InterPro" id="IPR008538">
    <property type="entry name" value="Uma2"/>
</dbReference>
<dbReference type="Pfam" id="PF05685">
    <property type="entry name" value="Uma2"/>
    <property type="match status" value="1"/>
</dbReference>
<gene>
    <name evidence="3" type="ORF">KME60_28825</name>
</gene>
<proteinExistence type="predicted"/>
<dbReference type="AlphaFoldDB" id="A0A951QUT6"/>
<dbReference type="Proteomes" id="UP000729701">
    <property type="component" value="Unassembled WGS sequence"/>
</dbReference>
<feature type="domain" description="Putative restriction endonuclease" evidence="2">
    <location>
        <begin position="20"/>
        <end position="191"/>
    </location>
</feature>
<evidence type="ECO:0000256" key="1">
    <source>
        <dbReference type="SAM" id="Coils"/>
    </source>
</evidence>
<protein>
    <submittedName>
        <fullName evidence="3">Uma2 family endonuclease</fullName>
    </submittedName>
</protein>
<dbReference type="EMBL" id="JAHHGZ010000043">
    <property type="protein sequence ID" value="MBW4671318.1"/>
    <property type="molecule type" value="Genomic_DNA"/>
</dbReference>
<dbReference type="GO" id="GO:0004519">
    <property type="term" value="F:endonuclease activity"/>
    <property type="evidence" value="ECO:0007669"/>
    <property type="project" value="UniProtKB-KW"/>
</dbReference>
<dbReference type="PANTHER" id="PTHR33352">
    <property type="entry name" value="SLR1095 PROTEIN"/>
    <property type="match status" value="1"/>
</dbReference>
<evidence type="ECO:0000313" key="3">
    <source>
        <dbReference type="EMBL" id="MBW4671318.1"/>
    </source>
</evidence>
<dbReference type="PANTHER" id="PTHR33352:SF3">
    <property type="entry name" value="SLR1612 PROTEIN"/>
    <property type="match status" value="1"/>
</dbReference>
<comment type="caution">
    <text evidence="3">The sequence shown here is derived from an EMBL/GenBank/DDBJ whole genome shotgun (WGS) entry which is preliminary data.</text>
</comment>
<keyword evidence="1" id="KW-0175">Coiled coil</keyword>
<reference evidence="3" key="2">
    <citation type="journal article" date="2022" name="Microbiol. Resour. Announc.">
        <title>Metagenome Sequencing to Explore Phylogenomics of Terrestrial Cyanobacteria.</title>
        <authorList>
            <person name="Ward R.D."/>
            <person name="Stajich J.E."/>
            <person name="Johansen J.R."/>
            <person name="Huntemann M."/>
            <person name="Clum A."/>
            <person name="Foster B."/>
            <person name="Foster B."/>
            <person name="Roux S."/>
            <person name="Palaniappan K."/>
            <person name="Varghese N."/>
            <person name="Mukherjee S."/>
            <person name="Reddy T.B.K."/>
            <person name="Daum C."/>
            <person name="Copeland A."/>
            <person name="Chen I.A."/>
            <person name="Ivanova N.N."/>
            <person name="Kyrpides N.C."/>
            <person name="Shapiro N."/>
            <person name="Eloe-Fadrosh E.A."/>
            <person name="Pietrasiak N."/>
        </authorList>
    </citation>
    <scope>NUCLEOTIDE SEQUENCE</scope>
    <source>
        <strain evidence="3">GSE-NOS-MK-12-04C</strain>
    </source>
</reference>
<evidence type="ECO:0000259" key="2">
    <source>
        <dbReference type="Pfam" id="PF05685"/>
    </source>
</evidence>
<keyword evidence="3" id="KW-0378">Hydrolase</keyword>
<reference evidence="3" key="1">
    <citation type="submission" date="2021-05" db="EMBL/GenBank/DDBJ databases">
        <authorList>
            <person name="Pietrasiak N."/>
            <person name="Ward R."/>
            <person name="Stajich J.E."/>
            <person name="Kurbessoian T."/>
        </authorList>
    </citation>
    <scope>NUCLEOTIDE SEQUENCE</scope>
    <source>
        <strain evidence="3">GSE-NOS-MK-12-04C</strain>
    </source>
</reference>
<organism evidence="3 4">
    <name type="scientific">Cyanomargarita calcarea GSE-NOS-MK-12-04C</name>
    <dbReference type="NCBI Taxonomy" id="2839659"/>
    <lineage>
        <taxon>Bacteria</taxon>
        <taxon>Bacillati</taxon>
        <taxon>Cyanobacteriota</taxon>
        <taxon>Cyanophyceae</taxon>
        <taxon>Nostocales</taxon>
        <taxon>Cyanomargaritaceae</taxon>
        <taxon>Cyanomargarita</taxon>
    </lineage>
</organism>
<feature type="coiled-coil region" evidence="1">
    <location>
        <begin position="217"/>
        <end position="254"/>
    </location>
</feature>
<sequence length="258" mass="29671">MTIQAVSLALPDHTQLPESDGNFVFAKRAGGKNFQEHPQSILLTDSIQPRLQEIHPDGQYCIGQDCGIYWRMTEPPERGAEAPDWFYVPNVPPTLNGEVRRSYVLWQELIAPLIVLEFVSGKGEEERDNTPFTGKFWIYEQVIRPAFYGIYEVKKASVEVYQLVAGRYQLMSANERGHYLIDALGLELGIWQGQYLNVDLPWLRWWDNQGNLLPTGDERAEVECQRAEVERQRADKAEQENARLREQLRALGVEPEIL</sequence>
<name>A0A951QUT6_9CYAN</name>
<keyword evidence="3" id="KW-0540">Nuclease</keyword>